<dbReference type="EMBL" id="BMYJ01000015">
    <property type="protein sequence ID" value="GHC67144.1"/>
    <property type="molecule type" value="Genomic_DNA"/>
</dbReference>
<dbReference type="Proteomes" id="UP000638981">
    <property type="component" value="Unassembled WGS sequence"/>
</dbReference>
<proteinExistence type="predicted"/>
<protein>
    <recommendedName>
        <fullName evidence="1">glutathione gamma-glutamylcysteinyltransferase</fullName>
        <ecNumber evidence="1">2.3.2.15</ecNumber>
    </recommendedName>
</protein>
<sequence length="255" mass="27090">MRVFDTQEPQEPEPPMKAALALIFLLPFAALAETPVPKLGPDAVPITADNAFLRQSPAPDYWAFSPFVKPQFTTSACSVASVTAALNGLAGLPALSADAVMTQPAMLERAASREWAALSAEGGAGVKFQQLVDFTSLALAARGMGQKVTPFKPTGETDLAALRALLTANEVSAQDALLLYFNQGVVTGDWDGPHVSLIGAYDAEQDRVLVLEVDQEWYVPYWTPVPVLLAAMLKPTSAEHGVLQGETGGLVHIHP</sequence>
<dbReference type="GO" id="GO:0046938">
    <property type="term" value="P:phytochelatin biosynthetic process"/>
    <property type="evidence" value="ECO:0007669"/>
    <property type="project" value="InterPro"/>
</dbReference>
<dbReference type="Gene3D" id="3.90.70.30">
    <property type="entry name" value="Phytochelatin synthase, N-terminal domain"/>
    <property type="match status" value="1"/>
</dbReference>
<keyword evidence="5" id="KW-1185">Reference proteome</keyword>
<dbReference type="AlphaFoldDB" id="A0A918WP33"/>
<accession>A0A918WP33</accession>
<dbReference type="EC" id="2.3.2.15" evidence="1"/>
<evidence type="ECO:0000256" key="1">
    <source>
        <dbReference type="ARBA" id="ARBA00012468"/>
    </source>
</evidence>
<dbReference type="InterPro" id="IPR038765">
    <property type="entry name" value="Papain-like_cys_pep_sf"/>
</dbReference>
<reference evidence="4" key="1">
    <citation type="journal article" date="2014" name="Int. J. Syst. Evol. Microbiol.">
        <title>Complete genome sequence of Corynebacterium casei LMG S-19264T (=DSM 44701T), isolated from a smear-ripened cheese.</title>
        <authorList>
            <consortium name="US DOE Joint Genome Institute (JGI-PGF)"/>
            <person name="Walter F."/>
            <person name="Albersmeier A."/>
            <person name="Kalinowski J."/>
            <person name="Ruckert C."/>
        </authorList>
    </citation>
    <scope>NUCLEOTIDE SEQUENCE</scope>
    <source>
        <strain evidence="4">KCTC 23310</strain>
    </source>
</reference>
<dbReference type="GO" id="GO:0010038">
    <property type="term" value="P:response to metal ion"/>
    <property type="evidence" value="ECO:0007669"/>
    <property type="project" value="InterPro"/>
</dbReference>
<dbReference type="SUPFAM" id="SSF54001">
    <property type="entry name" value="Cysteine proteinases"/>
    <property type="match status" value="1"/>
</dbReference>
<dbReference type="InterPro" id="IPR038156">
    <property type="entry name" value="PCS_N_sf"/>
</dbReference>
<evidence type="ECO:0000313" key="4">
    <source>
        <dbReference type="EMBL" id="GHC67144.1"/>
    </source>
</evidence>
<evidence type="ECO:0000259" key="3">
    <source>
        <dbReference type="PROSITE" id="PS51443"/>
    </source>
</evidence>
<dbReference type="Pfam" id="PF05023">
    <property type="entry name" value="Phytochelatin"/>
    <property type="match status" value="1"/>
</dbReference>
<comment type="caution">
    <text evidence="4">The sequence shown here is derived from an EMBL/GenBank/DDBJ whole genome shotgun (WGS) entry which is preliminary data.</text>
</comment>
<keyword evidence="2" id="KW-0104">Cadmium</keyword>
<dbReference type="PROSITE" id="PS51443">
    <property type="entry name" value="PCS"/>
    <property type="match status" value="1"/>
</dbReference>
<feature type="domain" description="Peptidase C83" evidence="3">
    <location>
        <begin position="16"/>
        <end position="255"/>
    </location>
</feature>
<reference evidence="4" key="2">
    <citation type="submission" date="2020-09" db="EMBL/GenBank/DDBJ databases">
        <authorList>
            <person name="Sun Q."/>
            <person name="Kim S."/>
        </authorList>
    </citation>
    <scope>NUCLEOTIDE SEQUENCE</scope>
    <source>
        <strain evidence="4">KCTC 23310</strain>
    </source>
</reference>
<dbReference type="GO" id="GO:0046872">
    <property type="term" value="F:metal ion binding"/>
    <property type="evidence" value="ECO:0007669"/>
    <property type="project" value="InterPro"/>
</dbReference>
<dbReference type="GO" id="GO:0016756">
    <property type="term" value="F:glutathione gamma-glutamylcysteinyltransferase activity"/>
    <property type="evidence" value="ECO:0007669"/>
    <property type="project" value="UniProtKB-EC"/>
</dbReference>
<evidence type="ECO:0000313" key="5">
    <source>
        <dbReference type="Proteomes" id="UP000638981"/>
    </source>
</evidence>
<organism evidence="4 5">
    <name type="scientific">Neogemmobacter tilapiae</name>
    <dbReference type="NCBI Taxonomy" id="875041"/>
    <lineage>
        <taxon>Bacteria</taxon>
        <taxon>Pseudomonadati</taxon>
        <taxon>Pseudomonadota</taxon>
        <taxon>Alphaproteobacteria</taxon>
        <taxon>Rhodobacterales</taxon>
        <taxon>Paracoccaceae</taxon>
        <taxon>Neogemmobacter</taxon>
    </lineage>
</organism>
<dbReference type="InterPro" id="IPR007719">
    <property type="entry name" value="PCS_N"/>
</dbReference>
<evidence type="ECO:0000256" key="2">
    <source>
        <dbReference type="ARBA" id="ARBA00022539"/>
    </source>
</evidence>
<name>A0A918WP33_9RHOB</name>
<gene>
    <name evidence="4" type="ORF">GCM10007315_35200</name>
</gene>